<comment type="caution">
    <text evidence="2">The sequence shown here is derived from an EMBL/GenBank/DDBJ whole genome shotgun (WGS) entry which is preliminary data.</text>
</comment>
<dbReference type="RefSeq" id="WP_179723238.1">
    <property type="nucleotide sequence ID" value="NZ_BAABFH010000001.1"/>
</dbReference>
<proteinExistence type="predicted"/>
<feature type="transmembrane region" description="Helical" evidence="1">
    <location>
        <begin position="56"/>
        <end position="74"/>
    </location>
</feature>
<organism evidence="2 3">
    <name type="scientific">Saccharopolyspora hordei</name>
    <dbReference type="NCBI Taxonomy" id="1838"/>
    <lineage>
        <taxon>Bacteria</taxon>
        <taxon>Bacillati</taxon>
        <taxon>Actinomycetota</taxon>
        <taxon>Actinomycetes</taxon>
        <taxon>Pseudonocardiales</taxon>
        <taxon>Pseudonocardiaceae</taxon>
        <taxon>Saccharopolyspora</taxon>
    </lineage>
</organism>
<keyword evidence="3" id="KW-1185">Reference proteome</keyword>
<evidence type="ECO:0000256" key="1">
    <source>
        <dbReference type="SAM" id="Phobius"/>
    </source>
</evidence>
<sequence length="82" mass="8335">MTRTPPLRRVLLVLFKVGLAVFLLLGVAVVGAQAVGVLTADPALVSGAADGLGTAMTVVAGATGLLGFAMSYVFRWESTGED</sequence>
<reference evidence="2 3" key="1">
    <citation type="submission" date="2020-07" db="EMBL/GenBank/DDBJ databases">
        <title>Sequencing the genomes of 1000 actinobacteria strains.</title>
        <authorList>
            <person name="Klenk H.-P."/>
        </authorList>
    </citation>
    <scope>NUCLEOTIDE SEQUENCE [LARGE SCALE GENOMIC DNA]</scope>
    <source>
        <strain evidence="2 3">DSM 44065</strain>
    </source>
</reference>
<evidence type="ECO:0000313" key="2">
    <source>
        <dbReference type="EMBL" id="NYI85323.1"/>
    </source>
</evidence>
<dbReference type="EMBL" id="JACCFJ010000001">
    <property type="protein sequence ID" value="NYI85323.1"/>
    <property type="molecule type" value="Genomic_DNA"/>
</dbReference>
<evidence type="ECO:0000313" key="3">
    <source>
        <dbReference type="Proteomes" id="UP000587002"/>
    </source>
</evidence>
<gene>
    <name evidence="2" type="ORF">HNR68_003953</name>
</gene>
<keyword evidence="1" id="KW-0812">Transmembrane</keyword>
<protein>
    <submittedName>
        <fullName evidence="2">Uncharacterized protein</fullName>
    </submittedName>
</protein>
<name>A0A853AQQ0_9PSEU</name>
<keyword evidence="1" id="KW-1133">Transmembrane helix</keyword>
<dbReference type="Proteomes" id="UP000587002">
    <property type="component" value="Unassembled WGS sequence"/>
</dbReference>
<keyword evidence="1" id="KW-0472">Membrane</keyword>
<accession>A0A853AQQ0</accession>
<dbReference type="AlphaFoldDB" id="A0A853AQQ0"/>